<dbReference type="SUPFAM" id="SSF46689">
    <property type="entry name" value="Homeodomain-like"/>
    <property type="match status" value="1"/>
</dbReference>
<dbReference type="RefSeq" id="WP_349220891.1">
    <property type="nucleotide sequence ID" value="NZ_JBBMFD010000033.1"/>
</dbReference>
<evidence type="ECO:0000313" key="6">
    <source>
        <dbReference type="Proteomes" id="UP001489509"/>
    </source>
</evidence>
<feature type="domain" description="HTH araC/xylS-type" evidence="4">
    <location>
        <begin position="155"/>
        <end position="255"/>
    </location>
</feature>
<sequence length="258" mass="29347">MYYPLQIPYLLNRTFSQHVTYTETAAPECGGFVLCFWTMQPVTSCELTVQNIIAADGCIDLVANFKEQKIGFAGMSRTNFHFDMEMPAHFIGARLAPGAFSQLTGLSATDAMDTFLPVKTVYEDFDEALFFSLPFDKANAYFKQFAAEKTKRKKPDVFTTLFHTLSDQECFATKELYALLHFSPRQCQRLFIKHFGIGPKMALSIVRFQKCLEILTSPHISPADLVNITGYYDQPHLIKDFKRNLGITPLELIRSYQA</sequence>
<name>A0ABV1E2Z5_9FIRM</name>
<dbReference type="SMART" id="SM00342">
    <property type="entry name" value="HTH_ARAC"/>
    <property type="match status" value="1"/>
</dbReference>
<evidence type="ECO:0000256" key="2">
    <source>
        <dbReference type="ARBA" id="ARBA00023125"/>
    </source>
</evidence>
<dbReference type="InterPro" id="IPR046532">
    <property type="entry name" value="DUF6597"/>
</dbReference>
<evidence type="ECO:0000256" key="1">
    <source>
        <dbReference type="ARBA" id="ARBA00023015"/>
    </source>
</evidence>
<dbReference type="InterPro" id="IPR009057">
    <property type="entry name" value="Homeodomain-like_sf"/>
</dbReference>
<dbReference type="Pfam" id="PF12833">
    <property type="entry name" value="HTH_18"/>
    <property type="match status" value="1"/>
</dbReference>
<dbReference type="Pfam" id="PF20240">
    <property type="entry name" value="DUF6597"/>
    <property type="match status" value="1"/>
</dbReference>
<dbReference type="PROSITE" id="PS01124">
    <property type="entry name" value="HTH_ARAC_FAMILY_2"/>
    <property type="match status" value="1"/>
</dbReference>
<keyword evidence="6" id="KW-1185">Reference proteome</keyword>
<comment type="caution">
    <text evidence="5">The sequence shown here is derived from an EMBL/GenBank/DDBJ whole genome shotgun (WGS) entry which is preliminary data.</text>
</comment>
<keyword evidence="1" id="KW-0805">Transcription regulation</keyword>
<gene>
    <name evidence="5" type="ORF">WMO26_12575</name>
</gene>
<dbReference type="Gene3D" id="1.10.10.60">
    <property type="entry name" value="Homeodomain-like"/>
    <property type="match status" value="1"/>
</dbReference>
<keyword evidence="3" id="KW-0804">Transcription</keyword>
<organism evidence="5 6">
    <name type="scientific">Solibaculum intestinale</name>
    <dbReference type="NCBI Taxonomy" id="3133165"/>
    <lineage>
        <taxon>Bacteria</taxon>
        <taxon>Bacillati</taxon>
        <taxon>Bacillota</taxon>
        <taxon>Clostridia</taxon>
        <taxon>Eubacteriales</taxon>
        <taxon>Oscillospiraceae</taxon>
        <taxon>Solibaculum</taxon>
    </lineage>
</organism>
<dbReference type="PANTHER" id="PTHR46796">
    <property type="entry name" value="HTH-TYPE TRANSCRIPTIONAL ACTIVATOR RHAS-RELATED"/>
    <property type="match status" value="1"/>
</dbReference>
<accession>A0ABV1E2Z5</accession>
<keyword evidence="2" id="KW-0238">DNA-binding</keyword>
<dbReference type="EMBL" id="JBBMFD010000033">
    <property type="protein sequence ID" value="MEQ2441664.1"/>
    <property type="molecule type" value="Genomic_DNA"/>
</dbReference>
<evidence type="ECO:0000256" key="3">
    <source>
        <dbReference type="ARBA" id="ARBA00023163"/>
    </source>
</evidence>
<dbReference type="InterPro" id="IPR018060">
    <property type="entry name" value="HTH_AraC"/>
</dbReference>
<dbReference type="InterPro" id="IPR050204">
    <property type="entry name" value="AraC_XylS_family_regulators"/>
</dbReference>
<dbReference type="PANTHER" id="PTHR46796:SF13">
    <property type="entry name" value="HTH-TYPE TRANSCRIPTIONAL ACTIVATOR RHAS"/>
    <property type="match status" value="1"/>
</dbReference>
<evidence type="ECO:0000313" key="5">
    <source>
        <dbReference type="EMBL" id="MEQ2441664.1"/>
    </source>
</evidence>
<dbReference type="Proteomes" id="UP001489509">
    <property type="component" value="Unassembled WGS sequence"/>
</dbReference>
<protein>
    <submittedName>
        <fullName evidence="5">Helix-turn-helix domain-containing protein</fullName>
    </submittedName>
</protein>
<evidence type="ECO:0000259" key="4">
    <source>
        <dbReference type="PROSITE" id="PS01124"/>
    </source>
</evidence>
<reference evidence="5 6" key="1">
    <citation type="submission" date="2024-03" db="EMBL/GenBank/DDBJ databases">
        <title>Human intestinal bacterial collection.</title>
        <authorList>
            <person name="Pauvert C."/>
            <person name="Hitch T.C.A."/>
            <person name="Clavel T."/>
        </authorList>
    </citation>
    <scope>NUCLEOTIDE SEQUENCE [LARGE SCALE GENOMIC DNA]</scope>
    <source>
        <strain evidence="5 6">CLA-JM-H44</strain>
    </source>
</reference>
<proteinExistence type="predicted"/>